<dbReference type="PRINTS" id="PR00449">
    <property type="entry name" value="RASTRNSFRMNG"/>
</dbReference>
<dbReference type="GeneID" id="25568621"/>
<dbReference type="eggNOG" id="KOG0395">
    <property type="taxonomic scope" value="Eukaryota"/>
</dbReference>
<dbReference type="SUPFAM" id="SSF52540">
    <property type="entry name" value="P-loop containing nucleoside triphosphate hydrolases"/>
    <property type="match status" value="2"/>
</dbReference>
<dbReference type="Pfam" id="PF00071">
    <property type="entry name" value="Ras"/>
    <property type="match status" value="2"/>
</dbReference>
<dbReference type="GO" id="GO:0005525">
    <property type="term" value="F:GTP binding"/>
    <property type="evidence" value="ECO:0007669"/>
    <property type="project" value="UniProtKB-KW"/>
</dbReference>
<dbReference type="Gene3D" id="3.40.50.300">
    <property type="entry name" value="P-loop containing nucleotide triphosphate hydrolases"/>
    <property type="match status" value="2"/>
</dbReference>
<dbReference type="InterPro" id="IPR027417">
    <property type="entry name" value="P-loop_NTPase"/>
</dbReference>
<organism evidence="4 5">
    <name type="scientific">Thecamonas trahens ATCC 50062</name>
    <dbReference type="NCBI Taxonomy" id="461836"/>
    <lineage>
        <taxon>Eukaryota</taxon>
        <taxon>Apusozoa</taxon>
        <taxon>Apusomonadida</taxon>
        <taxon>Apusomonadidae</taxon>
        <taxon>Thecamonas</taxon>
    </lineage>
</organism>
<keyword evidence="1" id="KW-0547">Nucleotide-binding</keyword>
<dbReference type="SUPFAM" id="SSF53300">
    <property type="entry name" value="vWA-like"/>
    <property type="match status" value="1"/>
</dbReference>
<dbReference type="Gene3D" id="3.40.50.410">
    <property type="entry name" value="von Willebrand factor, type A domain"/>
    <property type="match status" value="1"/>
</dbReference>
<gene>
    <name evidence="4" type="ORF">AMSG_10388</name>
</gene>
<dbReference type="OMA" id="FQVQIKY"/>
<evidence type="ECO:0000256" key="2">
    <source>
        <dbReference type="ARBA" id="ARBA00023134"/>
    </source>
</evidence>
<protein>
    <recommendedName>
        <fullName evidence="6">Circularly permutated Ras protein 1</fullName>
    </recommendedName>
</protein>
<reference evidence="4 5" key="1">
    <citation type="submission" date="2010-05" db="EMBL/GenBank/DDBJ databases">
        <title>The Genome Sequence of Thecamonas trahens ATCC 50062.</title>
        <authorList>
            <consortium name="The Broad Institute Genome Sequencing Platform"/>
            <person name="Russ C."/>
            <person name="Cuomo C."/>
            <person name="Shea T."/>
            <person name="Young S.K."/>
            <person name="Zeng Q."/>
            <person name="Koehrsen M."/>
            <person name="Haas B."/>
            <person name="Borodovsky M."/>
            <person name="Guigo R."/>
            <person name="Alvarado L."/>
            <person name="Berlin A."/>
            <person name="Bochicchio J."/>
            <person name="Borenstein D."/>
            <person name="Chapman S."/>
            <person name="Chen Z."/>
            <person name="Freedman E."/>
            <person name="Gellesch M."/>
            <person name="Goldberg J."/>
            <person name="Griggs A."/>
            <person name="Gujja S."/>
            <person name="Heilman E."/>
            <person name="Heiman D."/>
            <person name="Hepburn T."/>
            <person name="Howarth C."/>
            <person name="Jen D."/>
            <person name="Larson L."/>
            <person name="Mehta T."/>
            <person name="Park D."/>
            <person name="Pearson M."/>
            <person name="Roberts A."/>
            <person name="Saif S."/>
            <person name="Shenoy N."/>
            <person name="Sisk P."/>
            <person name="Stolte C."/>
            <person name="Sykes S."/>
            <person name="Thomson T."/>
            <person name="Walk T."/>
            <person name="White J."/>
            <person name="Yandava C."/>
            <person name="Burger G."/>
            <person name="Gray M.W."/>
            <person name="Holland P.W.H."/>
            <person name="King N."/>
            <person name="Lang F.B.F."/>
            <person name="Roger A.J."/>
            <person name="Ruiz-Trillo I."/>
            <person name="Lander E."/>
            <person name="Nusbaum C."/>
        </authorList>
    </citation>
    <scope>NUCLEOTIDE SEQUENCE [LARGE SCALE GENOMIC DNA]</scope>
    <source>
        <strain evidence="4 5">ATCC 50062</strain>
    </source>
</reference>
<dbReference type="EMBL" id="GL349491">
    <property type="protein sequence ID" value="KNC54540.1"/>
    <property type="molecule type" value="Genomic_DNA"/>
</dbReference>
<dbReference type="OrthoDB" id="16030at2759"/>
<dbReference type="PROSITE" id="PS51419">
    <property type="entry name" value="RAB"/>
    <property type="match status" value="1"/>
</dbReference>
<keyword evidence="5" id="KW-1185">Reference proteome</keyword>
<name>A0A0L0DQJ0_THETB</name>
<dbReference type="SMART" id="SM00173">
    <property type="entry name" value="RAS"/>
    <property type="match status" value="2"/>
</dbReference>
<feature type="region of interest" description="Disordered" evidence="3">
    <location>
        <begin position="263"/>
        <end position="294"/>
    </location>
</feature>
<dbReference type="RefSeq" id="XP_013753556.1">
    <property type="nucleotide sequence ID" value="XM_013898102.1"/>
</dbReference>
<dbReference type="PROSITE" id="PS51421">
    <property type="entry name" value="RAS"/>
    <property type="match status" value="1"/>
</dbReference>
<dbReference type="InterPro" id="IPR005225">
    <property type="entry name" value="Small_GTP-bd"/>
</dbReference>
<dbReference type="PANTHER" id="PTHR24070">
    <property type="entry name" value="RAS, DI-RAS, AND RHEB FAMILY MEMBERS OF SMALL GTPASE SUPERFAMILY"/>
    <property type="match status" value="1"/>
</dbReference>
<dbReference type="SMART" id="SM00175">
    <property type="entry name" value="RAB"/>
    <property type="match status" value="1"/>
</dbReference>
<accession>A0A0L0DQJ0</accession>
<dbReference type="GO" id="GO:0003924">
    <property type="term" value="F:GTPase activity"/>
    <property type="evidence" value="ECO:0007669"/>
    <property type="project" value="InterPro"/>
</dbReference>
<evidence type="ECO:0008006" key="6">
    <source>
        <dbReference type="Google" id="ProtNLM"/>
    </source>
</evidence>
<dbReference type="AlphaFoldDB" id="A0A0L0DQJ0"/>
<feature type="compositionally biased region" description="Low complexity" evidence="3">
    <location>
        <begin position="263"/>
        <end position="276"/>
    </location>
</feature>
<dbReference type="InterPro" id="IPR001806">
    <property type="entry name" value="Small_GTPase"/>
</dbReference>
<dbReference type="GO" id="GO:0016020">
    <property type="term" value="C:membrane"/>
    <property type="evidence" value="ECO:0007669"/>
    <property type="project" value="InterPro"/>
</dbReference>
<dbReference type="SMART" id="SM00174">
    <property type="entry name" value="RHO"/>
    <property type="match status" value="1"/>
</dbReference>
<proteinExistence type="predicted"/>
<keyword evidence="2" id="KW-0342">GTP-binding</keyword>
<dbReference type="Proteomes" id="UP000054408">
    <property type="component" value="Unassembled WGS sequence"/>
</dbReference>
<evidence type="ECO:0000256" key="3">
    <source>
        <dbReference type="SAM" id="MobiDB-lite"/>
    </source>
</evidence>
<dbReference type="NCBIfam" id="TIGR00231">
    <property type="entry name" value="small_GTP"/>
    <property type="match status" value="1"/>
</dbReference>
<sequence length="916" mass="97237">MEFGSEMVLFVPPEMEEVRVAKPKTRGVSAASAQAASSGRGLSAGATVGSLSSVRTADGGVTALLDILDSAGQEEYSAMRDQYYRTGEGFLLVFSLNSRSSLDEALMVYEQCCRVKDSDNIAAVLVGNKCDLVDQRQVTCEEGVATAERLGIPYFETSAKERINVEEAFHELARQSVLRGYVGAVRSYGAEFKLVVVGGGGVGKSALTIQLIQNHFVDEYDPTIEDSYRKQVVIYDMPLSAEEKKKKSKKKGKKGFFSKIGSMFSSSSSSKSSGSGSAVGEGSNAANESDDQADEFDTYTVSKRDPNVMCVSMECLARQASDAGEDATTVITGEPVLCTRCSASLTTNSKIVGAGSSDSDSDDDDGDDEITWECEFCKAHNEAWVSPEEMPRGPRSEYVLSAATSDGAGDSLLVFCIDVSGSMCVTAEVPTGFGLVQVGGVQVGGASKGKGKDSVFDTEGASQYLPGQRRDAAYISRMASVQGALAMQLEEVRLQNPGRRVVLITFSSDVVVWGDGLVEPLTVAGDRLSSYEELIEVGMGYDVSAVASVEESQAALEARISAIEESGATALGPALLLAITIASQVARSEVVFMTDGLANTGVGALDSGGDADARAGAAAFYQQLGRRAQATGVSVSLFGVEDAECGMDALLAAAELSGGQVDIVKPLELQRVMRSKIDNPILGTEVTATVFLDAGLVFADGDVGEGVTALSPSVRQYAVGNATAASNITVRYKLAKDDEVYAAERVPFQVQIRYTKLDGTQCLQVFAASRPVTRVRAEALESADVSLLGLEAAKTVAELVASGEAEQAHQVLLSTQQMLERCSATPVQAEEFSQYEMRMQDLKLEVERDLRAVAESKKKSKKSKKGANGCKSRADLRAKMFYQMKTARRDVFLAGSRKNVAIRKGHLTKAAVALGQ</sequence>
<evidence type="ECO:0000256" key="1">
    <source>
        <dbReference type="ARBA" id="ARBA00022741"/>
    </source>
</evidence>
<dbReference type="InterPro" id="IPR020849">
    <property type="entry name" value="Small_GTPase_Ras-type"/>
</dbReference>
<dbReference type="InterPro" id="IPR036465">
    <property type="entry name" value="vWFA_dom_sf"/>
</dbReference>
<evidence type="ECO:0000313" key="4">
    <source>
        <dbReference type="EMBL" id="KNC54540.1"/>
    </source>
</evidence>
<evidence type="ECO:0000313" key="5">
    <source>
        <dbReference type="Proteomes" id="UP000054408"/>
    </source>
</evidence>
<dbReference type="STRING" id="461836.A0A0L0DQJ0"/>
<dbReference type="GO" id="GO:0007165">
    <property type="term" value="P:signal transduction"/>
    <property type="evidence" value="ECO:0007669"/>
    <property type="project" value="InterPro"/>
</dbReference>